<evidence type="ECO:0000313" key="3">
    <source>
        <dbReference type="EMBL" id="NVD26287.1"/>
    </source>
</evidence>
<evidence type="ECO:0000256" key="1">
    <source>
        <dbReference type="SAM" id="SignalP"/>
    </source>
</evidence>
<dbReference type="PANTHER" id="PTHR30251:SF4">
    <property type="entry name" value="SLR1668 PROTEIN"/>
    <property type="match status" value="1"/>
</dbReference>
<feature type="chain" id="PRO_5045343020" evidence="1">
    <location>
        <begin position="24"/>
        <end position="244"/>
    </location>
</feature>
<dbReference type="InterPro" id="IPR013783">
    <property type="entry name" value="Ig-like_fold"/>
</dbReference>
<dbReference type="RefSeq" id="WP_176277868.1">
    <property type="nucleotide sequence ID" value="NZ_JABWMH010000001.1"/>
</dbReference>
<feature type="domain" description="Pili assembly chaperone N-terminal" evidence="2">
    <location>
        <begin position="39"/>
        <end position="148"/>
    </location>
</feature>
<dbReference type="InterPro" id="IPR016147">
    <property type="entry name" value="Pili_assmbl_chaperone_N"/>
</dbReference>
<accession>A0ABX2MXT7</accession>
<organism evidence="3 4">
    <name type="scientific">Parasphingorhabdus flavimaris</name>
    <dbReference type="NCBI Taxonomy" id="266812"/>
    <lineage>
        <taxon>Bacteria</taxon>
        <taxon>Pseudomonadati</taxon>
        <taxon>Pseudomonadota</taxon>
        <taxon>Alphaproteobacteria</taxon>
        <taxon>Sphingomonadales</taxon>
        <taxon>Sphingomonadaceae</taxon>
        <taxon>Parasphingorhabdus</taxon>
    </lineage>
</organism>
<dbReference type="PANTHER" id="PTHR30251">
    <property type="entry name" value="PILUS ASSEMBLY CHAPERONE"/>
    <property type="match status" value="1"/>
</dbReference>
<dbReference type="EMBL" id="JABWMH010000001">
    <property type="protein sequence ID" value="NVD26287.1"/>
    <property type="molecule type" value="Genomic_DNA"/>
</dbReference>
<keyword evidence="1" id="KW-0732">Signal</keyword>
<dbReference type="SUPFAM" id="SSF49354">
    <property type="entry name" value="PapD-like"/>
    <property type="match status" value="1"/>
</dbReference>
<dbReference type="Pfam" id="PF00345">
    <property type="entry name" value="PapD_N"/>
    <property type="match status" value="1"/>
</dbReference>
<evidence type="ECO:0000259" key="2">
    <source>
        <dbReference type="Pfam" id="PF00345"/>
    </source>
</evidence>
<sequence>MARILFQIALALAMVFGPATAEAARVSPMIVELEPTGRASVARVELTNDSERNIPFEVRMMLGEISEEGELTLSPAEENFLVFPAQAIVESKSQQVFRIQYVGEPELAKSEIYYMSIQQIPVEIEAEASQVQVVINYNVLVNVVPDGVSPVATIRSIEARVEEEKSGIQVRLANDGTGYFMAGLSDWSITGTTQNGETYSENYKGDEMTRKIGVGVIGPGRVRSFFIPLDEELAPDSIKIKVEP</sequence>
<name>A0ABX2MXT7_9SPHN</name>
<comment type="caution">
    <text evidence="3">The sequence shown here is derived from an EMBL/GenBank/DDBJ whole genome shotgun (WGS) entry which is preliminary data.</text>
</comment>
<protein>
    <submittedName>
        <fullName evidence="3">Molecular chaperone</fullName>
    </submittedName>
</protein>
<keyword evidence="4" id="KW-1185">Reference proteome</keyword>
<reference evidence="3 4" key="1">
    <citation type="submission" date="2020-06" db="EMBL/GenBank/DDBJ databases">
        <authorList>
            <person name="Kim S.-J."/>
            <person name="Park S.-J."/>
        </authorList>
    </citation>
    <scope>NUCLEOTIDE SEQUENCE [LARGE SCALE GENOMIC DNA]</scope>
    <source>
        <strain evidence="3 4">SW-151</strain>
    </source>
</reference>
<dbReference type="Proteomes" id="UP000652427">
    <property type="component" value="Unassembled WGS sequence"/>
</dbReference>
<dbReference type="InterPro" id="IPR050643">
    <property type="entry name" value="Periplasmic_pilus_chap"/>
</dbReference>
<dbReference type="InterPro" id="IPR008962">
    <property type="entry name" value="PapD-like_sf"/>
</dbReference>
<evidence type="ECO:0000313" key="4">
    <source>
        <dbReference type="Proteomes" id="UP000652427"/>
    </source>
</evidence>
<dbReference type="Gene3D" id="2.60.40.10">
    <property type="entry name" value="Immunoglobulins"/>
    <property type="match status" value="1"/>
</dbReference>
<feature type="signal peptide" evidence="1">
    <location>
        <begin position="1"/>
        <end position="23"/>
    </location>
</feature>
<proteinExistence type="predicted"/>
<gene>
    <name evidence="3" type="ORF">HUO14_00045</name>
</gene>